<organism evidence="11">
    <name type="scientific">uncultured Thermomicrobiales bacterium</name>
    <dbReference type="NCBI Taxonomy" id="1645740"/>
    <lineage>
        <taxon>Bacteria</taxon>
        <taxon>Pseudomonadati</taxon>
        <taxon>Thermomicrobiota</taxon>
        <taxon>Thermomicrobia</taxon>
        <taxon>Thermomicrobiales</taxon>
        <taxon>environmental samples</taxon>
    </lineage>
</organism>
<evidence type="ECO:0000256" key="7">
    <source>
        <dbReference type="ARBA" id="ARBA00023186"/>
    </source>
</evidence>
<dbReference type="GO" id="GO:0008270">
    <property type="term" value="F:zinc ion binding"/>
    <property type="evidence" value="ECO:0007669"/>
    <property type="project" value="UniProtKB-UniRule"/>
</dbReference>
<gene>
    <name evidence="8" type="primary">dnaJ</name>
    <name evidence="11" type="ORF">AVDCRST_MAG73-3414</name>
</gene>
<dbReference type="GO" id="GO:0042026">
    <property type="term" value="P:protein refolding"/>
    <property type="evidence" value="ECO:0007669"/>
    <property type="project" value="TreeGrafter"/>
</dbReference>
<dbReference type="InterPro" id="IPR008971">
    <property type="entry name" value="HSP40/DnaJ_pept-bd"/>
</dbReference>
<keyword evidence="8" id="KW-0963">Cytoplasm</keyword>
<feature type="binding site" evidence="8">
    <location>
        <position position="199"/>
    </location>
    <ligand>
        <name>Zn(2+)</name>
        <dbReference type="ChEBI" id="CHEBI:29105"/>
        <label>1</label>
    </ligand>
</feature>
<evidence type="ECO:0000256" key="1">
    <source>
        <dbReference type="ARBA" id="ARBA00022705"/>
    </source>
</evidence>
<dbReference type="PANTHER" id="PTHR43096">
    <property type="entry name" value="DNAJ HOMOLOG 1, MITOCHONDRIAL-RELATED"/>
    <property type="match status" value="1"/>
</dbReference>
<dbReference type="GO" id="GO:0005737">
    <property type="term" value="C:cytoplasm"/>
    <property type="evidence" value="ECO:0007669"/>
    <property type="project" value="UniProtKB-SubCell"/>
</dbReference>
<dbReference type="SMART" id="SM00271">
    <property type="entry name" value="DnaJ"/>
    <property type="match status" value="1"/>
</dbReference>
<keyword evidence="4" id="KW-0863">Zinc-finger</keyword>
<dbReference type="PROSITE" id="PS50076">
    <property type="entry name" value="DNAJ_2"/>
    <property type="match status" value="1"/>
</dbReference>
<keyword evidence="1 8" id="KW-0235">DNA replication</keyword>
<comment type="similarity">
    <text evidence="8">Belongs to the DnaJ family.</text>
</comment>
<dbReference type="Gene3D" id="1.10.287.110">
    <property type="entry name" value="DnaJ domain"/>
    <property type="match status" value="1"/>
</dbReference>
<feature type="binding site" evidence="8">
    <location>
        <position position="210"/>
    </location>
    <ligand>
        <name>Zn(2+)</name>
        <dbReference type="ChEBI" id="CHEBI:29105"/>
        <label>2</label>
    </ligand>
</feature>
<protein>
    <recommendedName>
        <fullName evidence="8">Chaperone protein DnaJ</fullName>
    </recommendedName>
</protein>
<dbReference type="Gene3D" id="2.60.260.20">
    <property type="entry name" value="Urease metallochaperone UreE, N-terminal domain"/>
    <property type="match status" value="2"/>
</dbReference>
<dbReference type="EMBL" id="CADCWE010000225">
    <property type="protein sequence ID" value="CAA9557394.1"/>
    <property type="molecule type" value="Genomic_DNA"/>
</dbReference>
<keyword evidence="5 8" id="KW-0862">Zinc</keyword>
<dbReference type="InterPro" id="IPR036410">
    <property type="entry name" value="HSP_DnaJ_Cys-rich_dom_sf"/>
</dbReference>
<feature type="domain" description="J" evidence="10">
    <location>
        <begin position="8"/>
        <end position="73"/>
    </location>
</feature>
<feature type="region of interest" description="Disordered" evidence="9">
    <location>
        <begin position="83"/>
        <end position="133"/>
    </location>
</feature>
<comment type="function">
    <text evidence="8">Participates actively in the response to hyperosmotic and heat shock by preventing the aggregation of stress-denatured proteins and by disaggregating proteins, also in an autonomous, DnaK-independent fashion. Unfolded proteins bind initially to DnaJ; upon interaction with the DnaJ-bound protein, DnaK hydrolyzes its bound ATP, resulting in the formation of a stable complex. GrpE releases ADP from DnaK; ATP binding to DnaK triggers the release of the substrate protein, thus completing the reaction cycle. Several rounds of ATP-dependent interactions between DnaJ, DnaK and GrpE are required for fully efficient folding. Also involved, together with DnaK and GrpE, in the DNA replication of plasmids through activation of initiation proteins.</text>
</comment>
<feature type="binding site" evidence="8">
    <location>
        <position position="196"/>
    </location>
    <ligand>
        <name>Zn(2+)</name>
        <dbReference type="ChEBI" id="CHEBI:29105"/>
        <label>1</label>
    </ligand>
</feature>
<dbReference type="SUPFAM" id="SSF57938">
    <property type="entry name" value="DnaJ/Hsp40 cysteine-rich domain"/>
    <property type="match status" value="1"/>
</dbReference>
<keyword evidence="3 8" id="KW-0677">Repeat</keyword>
<dbReference type="InterPro" id="IPR018253">
    <property type="entry name" value="DnaJ_domain_CS"/>
</dbReference>
<evidence type="ECO:0000256" key="6">
    <source>
        <dbReference type="ARBA" id="ARBA00023016"/>
    </source>
</evidence>
<dbReference type="InterPro" id="IPR012724">
    <property type="entry name" value="DnaJ"/>
</dbReference>
<feature type="binding site" evidence="8">
    <location>
        <position position="213"/>
    </location>
    <ligand>
        <name>Zn(2+)</name>
        <dbReference type="ChEBI" id="CHEBI:29105"/>
        <label>1</label>
    </ligand>
</feature>
<dbReference type="PANTHER" id="PTHR43096:SF52">
    <property type="entry name" value="DNAJ HOMOLOG 1, MITOCHONDRIAL-RELATED"/>
    <property type="match status" value="1"/>
</dbReference>
<dbReference type="GO" id="GO:0051082">
    <property type="term" value="F:unfolded protein binding"/>
    <property type="evidence" value="ECO:0007669"/>
    <property type="project" value="UniProtKB-UniRule"/>
</dbReference>
<reference evidence="11" key="1">
    <citation type="submission" date="2020-02" db="EMBL/GenBank/DDBJ databases">
        <authorList>
            <person name="Meier V. D."/>
        </authorList>
    </citation>
    <scope>NUCLEOTIDE SEQUENCE</scope>
    <source>
        <strain evidence="11">AVDCRST_MAG73</strain>
    </source>
</reference>
<dbReference type="InterPro" id="IPR001623">
    <property type="entry name" value="DnaJ_domain"/>
</dbReference>
<proteinExistence type="inferred from homology"/>
<dbReference type="Pfam" id="PF01556">
    <property type="entry name" value="DnaJ_C"/>
    <property type="match status" value="1"/>
</dbReference>
<dbReference type="GO" id="GO:0005524">
    <property type="term" value="F:ATP binding"/>
    <property type="evidence" value="ECO:0007669"/>
    <property type="project" value="InterPro"/>
</dbReference>
<keyword evidence="2 8" id="KW-0479">Metal-binding</keyword>
<dbReference type="SUPFAM" id="SSF49493">
    <property type="entry name" value="HSP40/DnaJ peptide-binding domain"/>
    <property type="match status" value="2"/>
</dbReference>
<evidence type="ECO:0000256" key="9">
    <source>
        <dbReference type="SAM" id="MobiDB-lite"/>
    </source>
</evidence>
<keyword evidence="6 8" id="KW-0346">Stress response</keyword>
<evidence type="ECO:0000256" key="4">
    <source>
        <dbReference type="ARBA" id="ARBA00022771"/>
    </source>
</evidence>
<evidence type="ECO:0000256" key="3">
    <source>
        <dbReference type="ARBA" id="ARBA00022737"/>
    </source>
</evidence>
<name>A0A6J4UV39_9BACT</name>
<feature type="region of interest" description="Disordered" evidence="9">
    <location>
        <begin position="150"/>
        <end position="170"/>
    </location>
</feature>
<comment type="subcellular location">
    <subcellularLocation>
        <location evidence="8">Cytoplasm</location>
    </subcellularLocation>
</comment>
<comment type="cofactor">
    <cofactor evidence="8">
        <name>Zn(2+)</name>
        <dbReference type="ChEBI" id="CHEBI:29105"/>
    </cofactor>
    <text evidence="8">Binds 2 Zn(2+) ions per monomer.</text>
</comment>
<dbReference type="InterPro" id="IPR036869">
    <property type="entry name" value="J_dom_sf"/>
</dbReference>
<comment type="domain">
    <text evidence="8">The J domain is necessary and sufficient to stimulate DnaK ATPase activity. Zinc center 1 plays an important role in the autonomous, DnaK-independent chaperone activity of DnaJ. Zinc center 2 is essential for interaction with DnaK and for DnaJ activity.</text>
</comment>
<dbReference type="SUPFAM" id="SSF46565">
    <property type="entry name" value="Chaperone J-domain"/>
    <property type="match status" value="1"/>
</dbReference>
<feature type="compositionally biased region" description="Low complexity" evidence="9">
    <location>
        <begin position="106"/>
        <end position="124"/>
    </location>
</feature>
<dbReference type="GO" id="GO:0009408">
    <property type="term" value="P:response to heat"/>
    <property type="evidence" value="ECO:0007669"/>
    <property type="project" value="InterPro"/>
</dbReference>
<accession>A0A6J4UV39</accession>
<comment type="caution">
    <text evidence="8">Lacks conserved residue(s) required for the propagation of feature annotation.</text>
</comment>
<dbReference type="PROSITE" id="PS00636">
    <property type="entry name" value="DNAJ_1"/>
    <property type="match status" value="1"/>
</dbReference>
<comment type="subunit">
    <text evidence="8">Homodimer.</text>
</comment>
<evidence type="ECO:0000256" key="8">
    <source>
        <dbReference type="HAMAP-Rule" id="MF_01152"/>
    </source>
</evidence>
<dbReference type="CDD" id="cd06257">
    <property type="entry name" value="DnaJ"/>
    <property type="match status" value="1"/>
</dbReference>
<dbReference type="InterPro" id="IPR002939">
    <property type="entry name" value="DnaJ_C"/>
</dbReference>
<dbReference type="FunFam" id="2.60.260.20:FF:000005">
    <property type="entry name" value="Chaperone protein dnaJ 1, mitochondrial"/>
    <property type="match status" value="1"/>
</dbReference>
<dbReference type="GO" id="GO:0006260">
    <property type="term" value="P:DNA replication"/>
    <property type="evidence" value="ECO:0007669"/>
    <property type="project" value="UniProtKB-KW"/>
</dbReference>
<evidence type="ECO:0000313" key="11">
    <source>
        <dbReference type="EMBL" id="CAA9557394.1"/>
    </source>
</evidence>
<dbReference type="CDD" id="cd10747">
    <property type="entry name" value="DnaJ_C"/>
    <property type="match status" value="1"/>
</dbReference>
<dbReference type="PRINTS" id="PR00625">
    <property type="entry name" value="JDOMAIN"/>
</dbReference>
<feature type="binding site" evidence="8">
    <location>
        <position position="210"/>
    </location>
    <ligand>
        <name>Zn(2+)</name>
        <dbReference type="ChEBI" id="CHEBI:29105"/>
        <label>1</label>
    </ligand>
</feature>
<dbReference type="Pfam" id="PF00226">
    <property type="entry name" value="DnaJ"/>
    <property type="match status" value="1"/>
</dbReference>
<dbReference type="Gene3D" id="6.20.20.10">
    <property type="match status" value="1"/>
</dbReference>
<sequence>MPPVRFKDYYQTLGLGRDADEKAIRAAYRKHARANHPDLHPGDKVAEERFKDVNEAHEVLSDPAKRKMYDRYGEEWQRYRDAGFTGNEPAGGRTTFDPNDFGAWFSGERTASTGRSSGSREGGSFRVDLGGQGGDGPGFSDFFQTIFGNARGGRSSTATAPRRRRGEDSEVGIEIDFAEAFHGATRTFEVQSLETCPRCHGTGLAREAVCPTCDGTGQAPKTKAIEVRIPAGVATGSRIRVAGQGAAGDQGGANGDVYLRVTVRPDRRFEREGDDLRTEVEVSLFDALLGGETVVPTPTGRVALTIPPGTQPGRVFRLRKLGMPKLKGPQGERGDLLVRVRVALPVELSARERALVEELRALRSGAESGPSGNQ</sequence>
<keyword evidence="7 8" id="KW-0143">Chaperone</keyword>
<evidence type="ECO:0000259" key="10">
    <source>
        <dbReference type="PROSITE" id="PS50076"/>
    </source>
</evidence>
<evidence type="ECO:0000256" key="2">
    <source>
        <dbReference type="ARBA" id="ARBA00022723"/>
    </source>
</evidence>
<dbReference type="AlphaFoldDB" id="A0A6J4UV39"/>
<dbReference type="HAMAP" id="MF_01152">
    <property type="entry name" value="DnaJ"/>
    <property type="match status" value="1"/>
</dbReference>
<evidence type="ECO:0000256" key="5">
    <source>
        <dbReference type="ARBA" id="ARBA00022833"/>
    </source>
</evidence>